<dbReference type="Proteomes" id="UP000091820">
    <property type="component" value="Unassembled WGS sequence"/>
</dbReference>
<reference evidence="4" key="1">
    <citation type="submission" date="2014-03" db="EMBL/GenBank/DDBJ databases">
        <authorList>
            <person name="Aksoy S."/>
            <person name="Warren W."/>
            <person name="Wilson R.K."/>
        </authorList>
    </citation>
    <scope>NUCLEOTIDE SEQUENCE [LARGE SCALE GENOMIC DNA]</scope>
    <source>
        <strain evidence="4">IAEA</strain>
    </source>
</reference>
<evidence type="ECO:0000313" key="4">
    <source>
        <dbReference type="Proteomes" id="UP000091820"/>
    </source>
</evidence>
<dbReference type="PANTHER" id="PTHR13282:SF6">
    <property type="entry name" value="PROTEIN FAM32A"/>
    <property type="match status" value="1"/>
</dbReference>
<dbReference type="STRING" id="37001.A0A1A9WA78"/>
<evidence type="ECO:0000313" key="3">
    <source>
        <dbReference type="EnsemblMetazoa" id="GBRI011978-PA"/>
    </source>
</evidence>
<evidence type="ECO:0000256" key="2">
    <source>
        <dbReference type="SAM" id="MobiDB-lite"/>
    </source>
</evidence>
<feature type="compositionally biased region" description="Basic and acidic residues" evidence="2">
    <location>
        <begin position="29"/>
        <end position="48"/>
    </location>
</feature>
<reference evidence="3" key="2">
    <citation type="submission" date="2020-05" db="UniProtKB">
        <authorList>
            <consortium name="EnsemblMetazoa"/>
        </authorList>
    </citation>
    <scope>IDENTIFICATION</scope>
    <source>
        <strain evidence="3">IAEA</strain>
    </source>
</reference>
<feature type="region of interest" description="Disordered" evidence="2">
    <location>
        <begin position="18"/>
        <end position="48"/>
    </location>
</feature>
<dbReference type="Pfam" id="PF08555">
    <property type="entry name" value="FAM32A"/>
    <property type="match status" value="1"/>
</dbReference>
<comment type="similarity">
    <text evidence="1">Belongs to the FAM32 family.</text>
</comment>
<name>A0A1A9WA78_9MUSC</name>
<dbReference type="AlphaFoldDB" id="A0A1A9WA78"/>
<sequence>MSDEYECAAKSKLKLKNDYGIKKKKKKSKDKDKQKQKEALQRNAEADKADKCQRNFIIKHESTEQRIFTKAELAFKQQQEKIRNKRILEKATTTHKQRVEKFNEHLDTLTEHFDIPKVSWTK</sequence>
<dbReference type="PANTHER" id="PTHR13282">
    <property type="entry name" value="PROTEIN FAM32A"/>
    <property type="match status" value="1"/>
</dbReference>
<accession>A0A1A9WA78</accession>
<dbReference type="GO" id="GO:0005730">
    <property type="term" value="C:nucleolus"/>
    <property type="evidence" value="ECO:0007669"/>
    <property type="project" value="TreeGrafter"/>
</dbReference>
<proteinExistence type="inferred from homology"/>
<evidence type="ECO:0008006" key="5">
    <source>
        <dbReference type="Google" id="ProtNLM"/>
    </source>
</evidence>
<dbReference type="InterPro" id="IPR013865">
    <property type="entry name" value="FAM32A"/>
</dbReference>
<evidence type="ECO:0000256" key="1">
    <source>
        <dbReference type="ARBA" id="ARBA00008948"/>
    </source>
</evidence>
<dbReference type="VEuPathDB" id="VectorBase:GBRI011978"/>
<keyword evidence="4" id="KW-1185">Reference proteome</keyword>
<protein>
    <recommendedName>
        <fullName evidence="5">Protein FAM32A</fullName>
    </recommendedName>
</protein>
<organism evidence="3 4">
    <name type="scientific">Glossina brevipalpis</name>
    <dbReference type="NCBI Taxonomy" id="37001"/>
    <lineage>
        <taxon>Eukaryota</taxon>
        <taxon>Metazoa</taxon>
        <taxon>Ecdysozoa</taxon>
        <taxon>Arthropoda</taxon>
        <taxon>Hexapoda</taxon>
        <taxon>Insecta</taxon>
        <taxon>Pterygota</taxon>
        <taxon>Neoptera</taxon>
        <taxon>Endopterygota</taxon>
        <taxon>Diptera</taxon>
        <taxon>Brachycera</taxon>
        <taxon>Muscomorpha</taxon>
        <taxon>Hippoboscoidea</taxon>
        <taxon>Glossinidae</taxon>
        <taxon>Glossina</taxon>
    </lineage>
</organism>
<dbReference type="EnsemblMetazoa" id="GBRI011978-RA">
    <property type="protein sequence ID" value="GBRI011978-PA"/>
    <property type="gene ID" value="GBRI011978"/>
</dbReference>